<keyword evidence="1" id="KW-0472">Membrane</keyword>
<dbReference type="EMBL" id="MN740152">
    <property type="protein sequence ID" value="QHT89921.1"/>
    <property type="molecule type" value="Genomic_DNA"/>
</dbReference>
<keyword evidence="1" id="KW-1133">Transmembrane helix</keyword>
<feature type="transmembrane region" description="Helical" evidence="1">
    <location>
        <begin position="6"/>
        <end position="23"/>
    </location>
</feature>
<protein>
    <submittedName>
        <fullName evidence="2">Uncharacterized protein</fullName>
    </submittedName>
</protein>
<reference evidence="2" key="1">
    <citation type="journal article" date="2020" name="Nature">
        <title>Giant virus diversity and host interactions through global metagenomics.</title>
        <authorList>
            <person name="Schulz F."/>
            <person name="Roux S."/>
            <person name="Paez-Espino D."/>
            <person name="Jungbluth S."/>
            <person name="Walsh D.A."/>
            <person name="Denef V.J."/>
            <person name="McMahon K.D."/>
            <person name="Konstantinidis K.T."/>
            <person name="Eloe-Fadrosh E.A."/>
            <person name="Kyrpides N.C."/>
            <person name="Woyke T."/>
        </authorList>
    </citation>
    <scope>NUCLEOTIDE SEQUENCE</scope>
    <source>
        <strain evidence="2">GVMAG-M-3300023184-62</strain>
    </source>
</reference>
<organism evidence="2">
    <name type="scientific">viral metagenome</name>
    <dbReference type="NCBI Taxonomy" id="1070528"/>
    <lineage>
        <taxon>unclassified sequences</taxon>
        <taxon>metagenomes</taxon>
        <taxon>organismal metagenomes</taxon>
    </lineage>
</organism>
<name>A0A6C0IA67_9ZZZZ</name>
<sequence length="118" mass="13019">MTPAKSATIIIVSIIIVAVISIYKTPIQKFLGEKFTNYSPADAELNIRNPYNLLVNAGATVKEKQVASGPTSEACYAADYSRTIEVEPSFAQRTNNYKRKMCESCSAPNHDFVGTFYN</sequence>
<dbReference type="AlphaFoldDB" id="A0A6C0IA67"/>
<proteinExistence type="predicted"/>
<accession>A0A6C0IA67</accession>
<evidence type="ECO:0000313" key="2">
    <source>
        <dbReference type="EMBL" id="QHT89921.1"/>
    </source>
</evidence>
<keyword evidence="1" id="KW-0812">Transmembrane</keyword>
<evidence type="ECO:0000256" key="1">
    <source>
        <dbReference type="SAM" id="Phobius"/>
    </source>
</evidence>